<dbReference type="InterPro" id="IPR050706">
    <property type="entry name" value="Cyclic-di-GMP_PDE-like"/>
</dbReference>
<reference evidence="3" key="1">
    <citation type="journal article" date="2019" name="Int. J. Syst. Evol. Microbiol.">
        <title>The Global Catalogue of Microorganisms (GCM) 10K type strain sequencing project: providing services to taxonomists for standard genome sequencing and annotation.</title>
        <authorList>
            <consortium name="The Broad Institute Genomics Platform"/>
            <consortium name="The Broad Institute Genome Sequencing Center for Infectious Disease"/>
            <person name="Wu L."/>
            <person name="Ma J."/>
        </authorList>
    </citation>
    <scope>NUCLEOTIDE SEQUENCE [LARGE SCALE GENOMIC DNA]</scope>
    <source>
        <strain evidence="3">CGMCC 1.15297</strain>
    </source>
</reference>
<evidence type="ECO:0000259" key="1">
    <source>
        <dbReference type="PROSITE" id="PS50883"/>
    </source>
</evidence>
<dbReference type="SUPFAM" id="SSF55781">
    <property type="entry name" value="GAF domain-like"/>
    <property type="match status" value="1"/>
</dbReference>
<proteinExistence type="predicted"/>
<evidence type="ECO:0000313" key="3">
    <source>
        <dbReference type="Proteomes" id="UP000603317"/>
    </source>
</evidence>
<dbReference type="InterPro" id="IPR001633">
    <property type="entry name" value="EAL_dom"/>
</dbReference>
<dbReference type="RefSeq" id="WP_188641947.1">
    <property type="nucleotide sequence ID" value="NZ_BMID01000001.1"/>
</dbReference>
<dbReference type="Gene3D" id="3.20.20.450">
    <property type="entry name" value="EAL domain"/>
    <property type="match status" value="1"/>
</dbReference>
<dbReference type="InterPro" id="IPR035919">
    <property type="entry name" value="EAL_sf"/>
</dbReference>
<dbReference type="SMART" id="SM00052">
    <property type="entry name" value="EAL"/>
    <property type="match status" value="1"/>
</dbReference>
<dbReference type="Gene3D" id="3.30.450.40">
    <property type="match status" value="1"/>
</dbReference>
<dbReference type="CDD" id="cd01948">
    <property type="entry name" value="EAL"/>
    <property type="match status" value="1"/>
</dbReference>
<dbReference type="Proteomes" id="UP000603317">
    <property type="component" value="Unassembled WGS sequence"/>
</dbReference>
<dbReference type="SMART" id="SM00065">
    <property type="entry name" value="GAF"/>
    <property type="match status" value="1"/>
</dbReference>
<comment type="caution">
    <text evidence="2">The sequence shown here is derived from an EMBL/GenBank/DDBJ whole genome shotgun (WGS) entry which is preliminary data.</text>
</comment>
<dbReference type="SUPFAM" id="SSF141868">
    <property type="entry name" value="EAL domain-like"/>
    <property type="match status" value="1"/>
</dbReference>
<accession>A0ABQ1FBK7</accession>
<protein>
    <recommendedName>
        <fullName evidence="1">EAL domain-containing protein</fullName>
    </recommendedName>
</protein>
<evidence type="ECO:0000313" key="2">
    <source>
        <dbReference type="EMBL" id="GGA04978.1"/>
    </source>
</evidence>
<dbReference type="PANTHER" id="PTHR33121">
    <property type="entry name" value="CYCLIC DI-GMP PHOSPHODIESTERASE PDEF"/>
    <property type="match status" value="1"/>
</dbReference>
<dbReference type="InterPro" id="IPR003018">
    <property type="entry name" value="GAF"/>
</dbReference>
<keyword evidence="3" id="KW-1185">Reference proteome</keyword>
<dbReference type="Pfam" id="PF00563">
    <property type="entry name" value="EAL"/>
    <property type="match status" value="1"/>
</dbReference>
<dbReference type="PANTHER" id="PTHR33121:SF70">
    <property type="entry name" value="SIGNALING PROTEIN YKOW"/>
    <property type="match status" value="1"/>
</dbReference>
<dbReference type="PROSITE" id="PS50883">
    <property type="entry name" value="EAL"/>
    <property type="match status" value="1"/>
</dbReference>
<gene>
    <name evidence="2" type="ORF">GCM10010923_13200</name>
</gene>
<dbReference type="InterPro" id="IPR029016">
    <property type="entry name" value="GAF-like_dom_sf"/>
</dbReference>
<dbReference type="Pfam" id="PF13185">
    <property type="entry name" value="GAF_2"/>
    <property type="match status" value="1"/>
</dbReference>
<sequence>MNGDLHVALPDGAQPLRFEAIENDSIQRILKATRTHLGAEIAFVGRYIDGDRRELMYVDTELDLPMGPGFSEPREESFCWHILEGRLPELIRDAADHEFAKALPITEMLPVGCHLNVPLRLSNGEVFGSFCCLSRTADRSVSERDMDVLRAFGKLAGEMIETSLVRDEEANRLDRKICDVIAEGGISTYQQPIHDLSSLRVVGVESLSRFEDADRRSPEKWFEEAKSVGRGLELELAAIKSALDADSLAGSEAYISVNASPETVMSGEIARLLRHYSGRKVVIELTEHEQVSDFAALRDALAEIRQHARIAVDDVGAGYAGLRYLVDLAPDLLKLDMSLTREIHTDLARQAMAKAIVHFAKAIGADVIAEGIENAQELEMLKEIGVSYGQGYYFSKPIPAGDIPAYFAVHGHNAVAAS</sequence>
<organism evidence="2 3">
    <name type="scientific">Blastomonas marina</name>
    <dbReference type="NCBI Taxonomy" id="1867408"/>
    <lineage>
        <taxon>Bacteria</taxon>
        <taxon>Pseudomonadati</taxon>
        <taxon>Pseudomonadota</taxon>
        <taxon>Alphaproteobacteria</taxon>
        <taxon>Sphingomonadales</taxon>
        <taxon>Sphingomonadaceae</taxon>
        <taxon>Blastomonas</taxon>
    </lineage>
</organism>
<feature type="domain" description="EAL" evidence="1">
    <location>
        <begin position="170"/>
        <end position="411"/>
    </location>
</feature>
<dbReference type="EMBL" id="BMID01000001">
    <property type="protein sequence ID" value="GGA04978.1"/>
    <property type="molecule type" value="Genomic_DNA"/>
</dbReference>
<name>A0ABQ1FBK7_9SPHN</name>